<reference evidence="1 2" key="1">
    <citation type="journal article" date="2020" name="BMC Genomics">
        <title>Intraspecific diversification of the crop wild relative Brassica cretica Lam. using demographic model selection.</title>
        <authorList>
            <person name="Kioukis A."/>
            <person name="Michalopoulou V.A."/>
            <person name="Briers L."/>
            <person name="Pirintsos S."/>
            <person name="Studholme D.J."/>
            <person name="Pavlidis P."/>
            <person name="Sarris P.F."/>
        </authorList>
    </citation>
    <scope>NUCLEOTIDE SEQUENCE [LARGE SCALE GENOMIC DNA]</scope>
    <source>
        <strain evidence="2">cv. PFS-1207/04</strain>
    </source>
</reference>
<name>A0ABQ7AG42_BRACR</name>
<comment type="caution">
    <text evidence="1">The sequence shown here is derived from an EMBL/GenBank/DDBJ whole genome shotgun (WGS) entry which is preliminary data.</text>
</comment>
<evidence type="ECO:0000313" key="2">
    <source>
        <dbReference type="Proteomes" id="UP000266723"/>
    </source>
</evidence>
<proteinExistence type="predicted"/>
<keyword evidence="2" id="KW-1185">Reference proteome</keyword>
<gene>
    <name evidence="1" type="ORF">DY000_02052357</name>
</gene>
<accession>A0ABQ7AG42</accession>
<organism evidence="1 2">
    <name type="scientific">Brassica cretica</name>
    <name type="common">Mustard</name>
    <dbReference type="NCBI Taxonomy" id="69181"/>
    <lineage>
        <taxon>Eukaryota</taxon>
        <taxon>Viridiplantae</taxon>
        <taxon>Streptophyta</taxon>
        <taxon>Embryophyta</taxon>
        <taxon>Tracheophyta</taxon>
        <taxon>Spermatophyta</taxon>
        <taxon>Magnoliopsida</taxon>
        <taxon>eudicotyledons</taxon>
        <taxon>Gunneridae</taxon>
        <taxon>Pentapetalae</taxon>
        <taxon>rosids</taxon>
        <taxon>malvids</taxon>
        <taxon>Brassicales</taxon>
        <taxon>Brassicaceae</taxon>
        <taxon>Brassiceae</taxon>
        <taxon>Brassica</taxon>
    </lineage>
</organism>
<sequence>MSCFCDKLKSHFTKKIEVTSFLSPLSSPFSLRDQPNFLDLSFSSDVRRHVRARAGVGGFPLSLLPFFSHLLHRRALYPLSLVHCSVPGVLSASSLHVRSSGIDVVQLGGGVTTRGDWKYSENLRSTIEEHRPCHFLSSTIGGVTKVVSEHGYTMLEWDLFQISTETSLNGLTVLTDVTIFMLEFATLMVGFTVVLLGDSNVMPSCCSFKVGVVCDQIQYDSNAHDHSDALILPASQLSVGGRDGLTVLQDDGSTRNIIFGMQNPEQNLAWPMFRELHKGFGSKLFGDERDELLVESQELLQRGEIELDRSQEFKK</sequence>
<evidence type="ECO:0000313" key="1">
    <source>
        <dbReference type="EMBL" id="KAF3496570.1"/>
    </source>
</evidence>
<protein>
    <submittedName>
        <fullName evidence="1">Uncharacterized protein</fullName>
    </submittedName>
</protein>
<dbReference type="EMBL" id="QGKV02002055">
    <property type="protein sequence ID" value="KAF3496570.1"/>
    <property type="molecule type" value="Genomic_DNA"/>
</dbReference>
<dbReference type="Proteomes" id="UP000266723">
    <property type="component" value="Unassembled WGS sequence"/>
</dbReference>